<dbReference type="OrthoDB" id="5856137at2"/>
<evidence type="ECO:0000256" key="1">
    <source>
        <dbReference type="SAM" id="SignalP"/>
    </source>
</evidence>
<gene>
    <name evidence="2" type="ordered locus">IL2599</name>
</gene>
<sequence>MKSTGIMFAAALTLSLSANAQTPPEQSMDKPWESLYENPGKTPYDNDQSEHGKLLQARWKSCSGMVLKTNMVAKTVADLKDNPDDYYVTEEQNRKQLERFFPTDTGTYQDTINERILALGYEHWKMGRGKADSSPELSQLVWDWCTSQTADNFKGL</sequence>
<proteinExistence type="predicted"/>
<dbReference type="AlphaFoldDB" id="Q5QZG4"/>
<dbReference type="eggNOG" id="ENOG502ZTEC">
    <property type="taxonomic scope" value="Bacteria"/>
</dbReference>
<reference evidence="2 3" key="1">
    <citation type="journal article" date="2004" name="Proc. Natl. Acad. Sci. U.S.A.">
        <title>Genome sequence of the deep-sea gamma-proteobacterium Idiomarina loihiensis reveals amino acid fermentation as a source of carbon and energy.</title>
        <authorList>
            <person name="Hou S."/>
            <person name="Saw J.H."/>
            <person name="Lee K.S."/>
            <person name="Freitas T.A."/>
            <person name="Belisle C."/>
            <person name="Kawarabayasi Y."/>
            <person name="Donachie S.P."/>
            <person name="Pikina A."/>
            <person name="Galperin M.Y."/>
            <person name="Koonin E.V."/>
            <person name="Makarova K.S."/>
            <person name="Omelchenko M.V."/>
            <person name="Sorokin A."/>
            <person name="Wolf Y.I."/>
            <person name="Li Q.X."/>
            <person name="Keum Y.S."/>
            <person name="Campbell S."/>
            <person name="Denery J."/>
            <person name="Aizawa S."/>
            <person name="Shibata S."/>
            <person name="Malahoff A."/>
            <person name="Alam M."/>
        </authorList>
    </citation>
    <scope>NUCLEOTIDE SEQUENCE [LARGE SCALE GENOMIC DNA]</scope>
    <source>
        <strain evidence="3">ATCC BAA-735 / DSM 15497 / L2-TR</strain>
    </source>
</reference>
<keyword evidence="1" id="KW-0732">Signal</keyword>
<dbReference type="GeneID" id="41337797"/>
<name>Q5QZG4_IDILO</name>
<evidence type="ECO:0000313" key="3">
    <source>
        <dbReference type="Proteomes" id="UP000001171"/>
    </source>
</evidence>
<dbReference type="KEGG" id="ilo:IL2599"/>
<keyword evidence="3" id="KW-1185">Reference proteome</keyword>
<protein>
    <submittedName>
        <fullName evidence="2">Uncharacterized conserved secreted protein</fullName>
    </submittedName>
</protein>
<dbReference type="STRING" id="283942.IL2599"/>
<accession>Q5QZG4</accession>
<feature type="chain" id="PRO_5004261782" evidence="1">
    <location>
        <begin position="21"/>
        <end position="156"/>
    </location>
</feature>
<dbReference type="HOGENOM" id="CLU_1684189_0_0_6"/>
<dbReference type="EMBL" id="AE017340">
    <property type="protein sequence ID" value="AAV83431.1"/>
    <property type="molecule type" value="Genomic_DNA"/>
</dbReference>
<evidence type="ECO:0000313" key="2">
    <source>
        <dbReference type="EMBL" id="AAV83431.1"/>
    </source>
</evidence>
<organism evidence="2 3">
    <name type="scientific">Idiomarina loihiensis (strain ATCC BAA-735 / DSM 15497 / L2-TR)</name>
    <dbReference type="NCBI Taxonomy" id="283942"/>
    <lineage>
        <taxon>Bacteria</taxon>
        <taxon>Pseudomonadati</taxon>
        <taxon>Pseudomonadota</taxon>
        <taxon>Gammaproteobacteria</taxon>
        <taxon>Alteromonadales</taxon>
        <taxon>Idiomarinaceae</taxon>
        <taxon>Idiomarina</taxon>
    </lineage>
</organism>
<dbReference type="RefSeq" id="WP_011235822.1">
    <property type="nucleotide sequence ID" value="NC_006512.1"/>
</dbReference>
<dbReference type="Proteomes" id="UP000001171">
    <property type="component" value="Chromosome"/>
</dbReference>
<feature type="signal peptide" evidence="1">
    <location>
        <begin position="1"/>
        <end position="20"/>
    </location>
</feature>